<dbReference type="InterPro" id="IPR013766">
    <property type="entry name" value="Thioredoxin_domain"/>
</dbReference>
<dbReference type="RefSeq" id="WP_311504297.1">
    <property type="nucleotide sequence ID" value="NZ_JAVRHK010000013.1"/>
</dbReference>
<dbReference type="PROSITE" id="PS51352">
    <property type="entry name" value="THIOREDOXIN_2"/>
    <property type="match status" value="1"/>
</dbReference>
<sequence length="381" mass="43111">MKKIFFIVASCLLIIIACKDDKSSEAAAVEGFVIQGKMDTLQPSSMALLSYKQNDSTYLDSTMVKDGKFQFEGEVAHPDNANISIRHGNEFPEKSWNRDTYSFYIENSEIEITASDSIKKAEIKGSKLTNQSIEFSKVMNPYREKIQTLSRGLQGKPQDDAYMATVDTIKATGKKAEDYARKFIEDHRNSYIALQTFANYELGYNFDPKVAEAEYDKFSADVRNTPLGERVWDKIALAKKTSVGEKAIDFTQTTLEGEEFSLNSLKGKYVLIDFWASWCVPCRMENPFVVKAYNEYKDKNFEIVGISLDESKKPWEKAVEKDGLPWIHVSDLKGFKNEAAQAYGITAIPQNFLINPEGIIIDKNLRGEDVAARLSEIFKKS</sequence>
<feature type="domain" description="Thioredoxin" evidence="5">
    <location>
        <begin position="241"/>
        <end position="381"/>
    </location>
</feature>
<dbReference type="Pfam" id="PF14289">
    <property type="entry name" value="DUF4369"/>
    <property type="match status" value="1"/>
</dbReference>
<keyword evidence="3" id="KW-1015">Disulfide bond</keyword>
<dbReference type="PROSITE" id="PS00194">
    <property type="entry name" value="THIOREDOXIN_1"/>
    <property type="match status" value="1"/>
</dbReference>
<dbReference type="InterPro" id="IPR025380">
    <property type="entry name" value="DUF4369"/>
</dbReference>
<dbReference type="PANTHER" id="PTHR42852:SF6">
    <property type="entry name" value="THIOL:DISULFIDE INTERCHANGE PROTEIN DSBE"/>
    <property type="match status" value="1"/>
</dbReference>
<proteinExistence type="predicted"/>
<gene>
    <name evidence="6" type="ORF">RM539_15345</name>
</gene>
<evidence type="ECO:0000259" key="5">
    <source>
        <dbReference type="PROSITE" id="PS51352"/>
    </source>
</evidence>
<evidence type="ECO:0000256" key="4">
    <source>
        <dbReference type="ARBA" id="ARBA00023284"/>
    </source>
</evidence>
<protein>
    <submittedName>
        <fullName evidence="6">TlpA disulfide reductase family protein</fullName>
    </submittedName>
</protein>
<evidence type="ECO:0000256" key="3">
    <source>
        <dbReference type="ARBA" id="ARBA00023157"/>
    </source>
</evidence>
<accession>A0ABU3DAG9</accession>
<dbReference type="Proteomes" id="UP001262582">
    <property type="component" value="Unassembled WGS sequence"/>
</dbReference>
<evidence type="ECO:0000256" key="1">
    <source>
        <dbReference type="ARBA" id="ARBA00004196"/>
    </source>
</evidence>
<dbReference type="InterPro" id="IPR000866">
    <property type="entry name" value="AhpC/TSA"/>
</dbReference>
<dbReference type="InterPro" id="IPR036249">
    <property type="entry name" value="Thioredoxin-like_sf"/>
</dbReference>
<dbReference type="EMBL" id="JAVRHK010000013">
    <property type="protein sequence ID" value="MDT0677958.1"/>
    <property type="molecule type" value="Genomic_DNA"/>
</dbReference>
<dbReference type="InterPro" id="IPR050553">
    <property type="entry name" value="Thioredoxin_ResA/DsbE_sf"/>
</dbReference>
<dbReference type="Gene3D" id="3.40.30.10">
    <property type="entry name" value="Glutaredoxin"/>
    <property type="match status" value="1"/>
</dbReference>
<keyword evidence="4" id="KW-0676">Redox-active center</keyword>
<comment type="caution">
    <text evidence="6">The sequence shown here is derived from an EMBL/GenBank/DDBJ whole genome shotgun (WGS) entry which is preliminary data.</text>
</comment>
<dbReference type="SUPFAM" id="SSF52833">
    <property type="entry name" value="Thioredoxin-like"/>
    <property type="match status" value="1"/>
</dbReference>
<dbReference type="Pfam" id="PF00578">
    <property type="entry name" value="AhpC-TSA"/>
    <property type="match status" value="1"/>
</dbReference>
<keyword evidence="7" id="KW-1185">Reference proteome</keyword>
<name>A0ABU3DAG9_9FLAO</name>
<evidence type="ECO:0000313" key="7">
    <source>
        <dbReference type="Proteomes" id="UP001262582"/>
    </source>
</evidence>
<dbReference type="CDD" id="cd02966">
    <property type="entry name" value="TlpA_like_family"/>
    <property type="match status" value="1"/>
</dbReference>
<keyword evidence="2" id="KW-0201">Cytochrome c-type biogenesis</keyword>
<reference evidence="6 7" key="1">
    <citation type="submission" date="2023-09" db="EMBL/GenBank/DDBJ databases">
        <authorList>
            <person name="Rey-Velasco X."/>
        </authorList>
    </citation>
    <scope>NUCLEOTIDE SEQUENCE [LARGE SCALE GENOMIC DNA]</scope>
    <source>
        <strain evidence="6 7">F117</strain>
    </source>
</reference>
<dbReference type="PROSITE" id="PS51257">
    <property type="entry name" value="PROKAR_LIPOPROTEIN"/>
    <property type="match status" value="1"/>
</dbReference>
<organism evidence="6 7">
    <name type="scientific">Autumnicola musiva</name>
    <dbReference type="NCBI Taxonomy" id="3075589"/>
    <lineage>
        <taxon>Bacteria</taxon>
        <taxon>Pseudomonadati</taxon>
        <taxon>Bacteroidota</taxon>
        <taxon>Flavobacteriia</taxon>
        <taxon>Flavobacteriales</taxon>
        <taxon>Flavobacteriaceae</taxon>
        <taxon>Autumnicola</taxon>
    </lineage>
</organism>
<evidence type="ECO:0000256" key="2">
    <source>
        <dbReference type="ARBA" id="ARBA00022748"/>
    </source>
</evidence>
<comment type="subcellular location">
    <subcellularLocation>
        <location evidence="1">Cell envelope</location>
    </subcellularLocation>
</comment>
<dbReference type="InterPro" id="IPR017937">
    <property type="entry name" value="Thioredoxin_CS"/>
</dbReference>
<evidence type="ECO:0000313" key="6">
    <source>
        <dbReference type="EMBL" id="MDT0677958.1"/>
    </source>
</evidence>
<dbReference type="PANTHER" id="PTHR42852">
    <property type="entry name" value="THIOL:DISULFIDE INTERCHANGE PROTEIN DSBE"/>
    <property type="match status" value="1"/>
</dbReference>